<sequence>IMKKCYEIFPELFTPVDPEGVIGQPNKEYFKRLAHNAHTAQFDNIIDS</sequence>
<name>A0A8J2JWI8_9HEXA</name>
<proteinExistence type="predicted"/>
<evidence type="ECO:0000313" key="2">
    <source>
        <dbReference type="Proteomes" id="UP000708208"/>
    </source>
</evidence>
<dbReference type="Proteomes" id="UP000708208">
    <property type="component" value="Unassembled WGS sequence"/>
</dbReference>
<keyword evidence="2" id="KW-1185">Reference proteome</keyword>
<dbReference type="AlphaFoldDB" id="A0A8J2JWI8"/>
<organism evidence="1 2">
    <name type="scientific">Allacma fusca</name>
    <dbReference type="NCBI Taxonomy" id="39272"/>
    <lineage>
        <taxon>Eukaryota</taxon>
        <taxon>Metazoa</taxon>
        <taxon>Ecdysozoa</taxon>
        <taxon>Arthropoda</taxon>
        <taxon>Hexapoda</taxon>
        <taxon>Collembola</taxon>
        <taxon>Symphypleona</taxon>
        <taxon>Sminthuridae</taxon>
        <taxon>Allacma</taxon>
    </lineage>
</organism>
<evidence type="ECO:0000313" key="1">
    <source>
        <dbReference type="EMBL" id="CAG7713850.1"/>
    </source>
</evidence>
<comment type="caution">
    <text evidence="1">The sequence shown here is derived from an EMBL/GenBank/DDBJ whole genome shotgun (WGS) entry which is preliminary data.</text>
</comment>
<dbReference type="EMBL" id="CAJVCH010033249">
    <property type="protein sequence ID" value="CAG7713850.1"/>
    <property type="molecule type" value="Genomic_DNA"/>
</dbReference>
<dbReference type="OrthoDB" id="538223at2759"/>
<feature type="non-terminal residue" evidence="1">
    <location>
        <position position="48"/>
    </location>
</feature>
<protein>
    <submittedName>
        <fullName evidence="1">Uncharacterized protein</fullName>
    </submittedName>
</protein>
<reference evidence="1" key="1">
    <citation type="submission" date="2021-06" db="EMBL/GenBank/DDBJ databases">
        <authorList>
            <person name="Hodson N. C."/>
            <person name="Mongue J. A."/>
            <person name="Jaron S. K."/>
        </authorList>
    </citation>
    <scope>NUCLEOTIDE SEQUENCE</scope>
</reference>
<gene>
    <name evidence="1" type="ORF">AFUS01_LOCUS5250</name>
</gene>
<accession>A0A8J2JWI8</accession>
<feature type="non-terminal residue" evidence="1">
    <location>
        <position position="1"/>
    </location>
</feature>